<feature type="domain" description="Abortive infection protein-like C-terminal" evidence="1">
    <location>
        <begin position="15"/>
        <end position="66"/>
    </location>
</feature>
<sequence length="80" mass="8531">RNVLHFDELDTSGATLNLMNALSGVVTHLGALRNALGDAHGKGIFSPDVSENIAELAINTASTISTAIIRRFNQIKEEAK</sequence>
<dbReference type="EMBL" id="BARV01032759">
    <property type="protein sequence ID" value="GAI37662.1"/>
    <property type="molecule type" value="Genomic_DNA"/>
</dbReference>
<gene>
    <name evidence="2" type="ORF">S06H3_51605</name>
</gene>
<evidence type="ECO:0000313" key="2">
    <source>
        <dbReference type="EMBL" id="GAI37662.1"/>
    </source>
</evidence>
<comment type="caution">
    <text evidence="2">The sequence shown here is derived from an EMBL/GenBank/DDBJ whole genome shotgun (WGS) entry which is preliminary data.</text>
</comment>
<protein>
    <recommendedName>
        <fullName evidence="1">Abortive infection protein-like C-terminal domain-containing protein</fullName>
    </recommendedName>
</protein>
<dbReference type="InterPro" id="IPR026001">
    <property type="entry name" value="Abi-like_C"/>
</dbReference>
<name>X1N0W6_9ZZZZ</name>
<feature type="non-terminal residue" evidence="2">
    <location>
        <position position="1"/>
    </location>
</feature>
<dbReference type="Pfam" id="PF14355">
    <property type="entry name" value="Abi_C"/>
    <property type="match status" value="1"/>
</dbReference>
<dbReference type="AlphaFoldDB" id="X1N0W6"/>
<accession>X1N0W6</accession>
<proteinExistence type="predicted"/>
<organism evidence="2">
    <name type="scientific">marine sediment metagenome</name>
    <dbReference type="NCBI Taxonomy" id="412755"/>
    <lineage>
        <taxon>unclassified sequences</taxon>
        <taxon>metagenomes</taxon>
        <taxon>ecological metagenomes</taxon>
    </lineage>
</organism>
<evidence type="ECO:0000259" key="1">
    <source>
        <dbReference type="Pfam" id="PF14355"/>
    </source>
</evidence>
<reference evidence="2" key="1">
    <citation type="journal article" date="2014" name="Front. Microbiol.">
        <title>High frequency of phylogenetically diverse reductive dehalogenase-homologous genes in deep subseafloor sedimentary metagenomes.</title>
        <authorList>
            <person name="Kawai M."/>
            <person name="Futagami T."/>
            <person name="Toyoda A."/>
            <person name="Takaki Y."/>
            <person name="Nishi S."/>
            <person name="Hori S."/>
            <person name="Arai W."/>
            <person name="Tsubouchi T."/>
            <person name="Morono Y."/>
            <person name="Uchiyama I."/>
            <person name="Ito T."/>
            <person name="Fujiyama A."/>
            <person name="Inagaki F."/>
            <person name="Takami H."/>
        </authorList>
    </citation>
    <scope>NUCLEOTIDE SEQUENCE</scope>
    <source>
        <strain evidence="2">Expedition CK06-06</strain>
    </source>
</reference>